<dbReference type="Proteomes" id="UP000199379">
    <property type="component" value="Unassembled WGS sequence"/>
</dbReference>
<accession>A0A1H6Y6W7</accession>
<evidence type="ECO:0000313" key="1">
    <source>
        <dbReference type="EMBL" id="SEJ35644.1"/>
    </source>
</evidence>
<dbReference type="EMBL" id="FNYD01000004">
    <property type="protein sequence ID" value="SEJ35644.1"/>
    <property type="molecule type" value="Genomic_DNA"/>
</dbReference>
<evidence type="ECO:0000313" key="2">
    <source>
        <dbReference type="Proteomes" id="UP000199379"/>
    </source>
</evidence>
<dbReference type="RefSeq" id="WP_177175422.1">
    <property type="nucleotide sequence ID" value="NZ_BMGV01000004.1"/>
</dbReference>
<keyword evidence="2" id="KW-1185">Reference proteome</keyword>
<gene>
    <name evidence="1" type="ORF">SAMN05444007_104251</name>
</gene>
<reference evidence="1 2" key="1">
    <citation type="submission" date="2016-10" db="EMBL/GenBank/DDBJ databases">
        <authorList>
            <person name="de Groot N.N."/>
        </authorList>
    </citation>
    <scope>NUCLEOTIDE SEQUENCE [LARGE SCALE GENOMIC DNA]</scope>
    <source>
        <strain evidence="1 2">DSM 29340</strain>
    </source>
</reference>
<proteinExistence type="predicted"/>
<evidence type="ECO:0008006" key="3">
    <source>
        <dbReference type="Google" id="ProtNLM"/>
    </source>
</evidence>
<protein>
    <recommendedName>
        <fullName evidence="3">4Fe-4S ferredoxin-type domain-containing protein</fullName>
    </recommendedName>
</protein>
<dbReference type="AlphaFoldDB" id="A0A1H6Y6W7"/>
<organism evidence="1 2">
    <name type="scientific">Cribrihabitans marinus</name>
    <dbReference type="NCBI Taxonomy" id="1227549"/>
    <lineage>
        <taxon>Bacteria</taxon>
        <taxon>Pseudomonadati</taxon>
        <taxon>Pseudomonadota</taxon>
        <taxon>Alphaproteobacteria</taxon>
        <taxon>Rhodobacterales</taxon>
        <taxon>Paracoccaceae</taxon>
        <taxon>Cribrihabitans</taxon>
    </lineage>
</organism>
<name>A0A1H6Y6W7_9RHOB</name>
<sequence length="58" mass="6223">MQIDRGKTDTRNADALATEIYGLQGPCVGCTDCVGLCEALIETLVLPDLVLSRKRDNG</sequence>